<dbReference type="EMBL" id="BDGX01000014">
    <property type="protein sequence ID" value="GAV48606.1"/>
    <property type="molecule type" value="Genomic_DNA"/>
</dbReference>
<feature type="compositionally biased region" description="Polar residues" evidence="5">
    <location>
        <begin position="902"/>
        <end position="920"/>
    </location>
</feature>
<dbReference type="InterPro" id="IPR002110">
    <property type="entry name" value="Ankyrin_rpt"/>
</dbReference>
<dbReference type="PANTHER" id="PTHR23335:SF1">
    <property type="entry name" value="CALMODULIN-BINDING TRANSCRIPTION ACTIVATOR, ISOFORM F"/>
    <property type="match status" value="1"/>
</dbReference>
<dbReference type="CDD" id="cd00102">
    <property type="entry name" value="IPT"/>
    <property type="match status" value="1"/>
</dbReference>
<keyword evidence="2" id="KW-0677">Repeat</keyword>
<feature type="repeat" description="ANK" evidence="4">
    <location>
        <begin position="730"/>
        <end position="762"/>
    </location>
</feature>
<feature type="region of interest" description="Disordered" evidence="5">
    <location>
        <begin position="945"/>
        <end position="984"/>
    </location>
</feature>
<dbReference type="Gene3D" id="2.60.40.10">
    <property type="entry name" value="Immunoglobulins"/>
    <property type="match status" value="1"/>
</dbReference>
<dbReference type="InterPro" id="IPR002909">
    <property type="entry name" value="IPT_dom"/>
</dbReference>
<gene>
    <name evidence="8" type="ORF">ZYGR_0N00100</name>
</gene>
<reference evidence="8 9" key="1">
    <citation type="submission" date="2016-08" db="EMBL/GenBank/DDBJ databases">
        <title>Draft genome sequence of allopolyploid Zygosaccharomyces rouxii.</title>
        <authorList>
            <person name="Watanabe J."/>
            <person name="Uehara K."/>
            <person name="Mogi Y."/>
            <person name="Tsukioka Y."/>
        </authorList>
    </citation>
    <scope>NUCLEOTIDE SEQUENCE [LARGE SCALE GENOMIC DNA]</scope>
    <source>
        <strain evidence="8 9">NBRC 110957</strain>
    </source>
</reference>
<dbReference type="OrthoDB" id="71307at2759"/>
<name>A0A1Q2ZYT6_ZYGRO</name>
<dbReference type="PROSITE" id="PS50297">
    <property type="entry name" value="ANK_REP_REGION"/>
    <property type="match status" value="2"/>
</dbReference>
<feature type="compositionally biased region" description="Polar residues" evidence="5">
    <location>
        <begin position="677"/>
        <end position="692"/>
    </location>
</feature>
<evidence type="ECO:0000256" key="1">
    <source>
        <dbReference type="ARBA" id="ARBA00022553"/>
    </source>
</evidence>
<protein>
    <recommendedName>
        <fullName evidence="7">IPT/TIG domain-containing protein</fullName>
    </recommendedName>
</protein>
<organism evidence="8 9">
    <name type="scientific">Zygosaccharomyces rouxii</name>
    <dbReference type="NCBI Taxonomy" id="4956"/>
    <lineage>
        <taxon>Eukaryota</taxon>
        <taxon>Fungi</taxon>
        <taxon>Dikarya</taxon>
        <taxon>Ascomycota</taxon>
        <taxon>Saccharomycotina</taxon>
        <taxon>Saccharomycetes</taxon>
        <taxon>Saccharomycetales</taxon>
        <taxon>Saccharomycetaceae</taxon>
        <taxon>Zygosaccharomyces</taxon>
    </lineage>
</organism>
<dbReference type="SMART" id="SM00429">
    <property type="entry name" value="IPT"/>
    <property type="match status" value="1"/>
</dbReference>
<feature type="compositionally biased region" description="Low complexity" evidence="5">
    <location>
        <begin position="428"/>
        <end position="437"/>
    </location>
</feature>
<feature type="region of interest" description="Disordered" evidence="5">
    <location>
        <begin position="670"/>
        <end position="692"/>
    </location>
</feature>
<dbReference type="GO" id="GO:2001280">
    <property type="term" value="P:positive regulation of unsaturated fatty acid biosynthetic process"/>
    <property type="evidence" value="ECO:0007669"/>
    <property type="project" value="UniProtKB-ARBA"/>
</dbReference>
<evidence type="ECO:0000256" key="6">
    <source>
        <dbReference type="SAM" id="Phobius"/>
    </source>
</evidence>
<dbReference type="SMART" id="SM00248">
    <property type="entry name" value="ANK"/>
    <property type="match status" value="2"/>
</dbReference>
<dbReference type="InterPro" id="IPR057962">
    <property type="entry name" value="SPT23_MGA2_DBD"/>
</dbReference>
<feature type="compositionally biased region" description="Acidic residues" evidence="5">
    <location>
        <begin position="881"/>
        <end position="899"/>
    </location>
</feature>
<evidence type="ECO:0000259" key="7">
    <source>
        <dbReference type="SMART" id="SM00429"/>
    </source>
</evidence>
<keyword evidence="3 4" id="KW-0040">ANK repeat</keyword>
<dbReference type="Proteomes" id="UP000187013">
    <property type="component" value="Unassembled WGS sequence"/>
</dbReference>
<dbReference type="PROSITE" id="PS50088">
    <property type="entry name" value="ANK_REPEAT"/>
    <property type="match status" value="2"/>
</dbReference>
<evidence type="ECO:0000256" key="5">
    <source>
        <dbReference type="SAM" id="MobiDB-lite"/>
    </source>
</evidence>
<dbReference type="GO" id="GO:0005634">
    <property type="term" value="C:nucleus"/>
    <property type="evidence" value="ECO:0007669"/>
    <property type="project" value="TreeGrafter"/>
</dbReference>
<dbReference type="GO" id="GO:0033554">
    <property type="term" value="P:cellular response to stress"/>
    <property type="evidence" value="ECO:0007669"/>
    <property type="project" value="UniProtKB-ARBA"/>
</dbReference>
<dbReference type="GO" id="GO:0005789">
    <property type="term" value="C:endoplasmic reticulum membrane"/>
    <property type="evidence" value="ECO:0007669"/>
    <property type="project" value="UniProtKB-ARBA"/>
</dbReference>
<dbReference type="GO" id="GO:0045944">
    <property type="term" value="P:positive regulation of transcription by RNA polymerase II"/>
    <property type="evidence" value="ECO:0007669"/>
    <property type="project" value="UniProtKB-ARBA"/>
</dbReference>
<dbReference type="eggNOG" id="KOG3836">
    <property type="taxonomic scope" value="Eukaryota"/>
</dbReference>
<evidence type="ECO:0000313" key="8">
    <source>
        <dbReference type="EMBL" id="GAV48606.1"/>
    </source>
</evidence>
<keyword evidence="6" id="KW-1133">Transmembrane helix</keyword>
<feature type="domain" description="IPT/TIG" evidence="7">
    <location>
        <begin position="544"/>
        <end position="636"/>
    </location>
</feature>
<dbReference type="SUPFAM" id="SSF48403">
    <property type="entry name" value="Ankyrin repeat"/>
    <property type="match status" value="1"/>
</dbReference>
<evidence type="ECO:0000256" key="2">
    <source>
        <dbReference type="ARBA" id="ARBA00022737"/>
    </source>
</evidence>
<keyword evidence="6" id="KW-0472">Membrane</keyword>
<evidence type="ECO:0000256" key="4">
    <source>
        <dbReference type="PROSITE-ProRule" id="PRU00023"/>
    </source>
</evidence>
<dbReference type="Pfam" id="PF01833">
    <property type="entry name" value="TIG"/>
    <property type="match status" value="1"/>
</dbReference>
<feature type="compositionally biased region" description="Polar residues" evidence="5">
    <location>
        <begin position="529"/>
        <end position="543"/>
    </location>
</feature>
<feature type="region of interest" description="Disordered" evidence="5">
    <location>
        <begin position="80"/>
        <end position="111"/>
    </location>
</feature>
<dbReference type="GO" id="GO:0003690">
    <property type="term" value="F:double-stranded DNA binding"/>
    <property type="evidence" value="ECO:0007669"/>
    <property type="project" value="TreeGrafter"/>
</dbReference>
<feature type="transmembrane region" description="Helical" evidence="6">
    <location>
        <begin position="1007"/>
        <end position="1026"/>
    </location>
</feature>
<dbReference type="InterPro" id="IPR014756">
    <property type="entry name" value="Ig_E-set"/>
</dbReference>
<evidence type="ECO:0000256" key="3">
    <source>
        <dbReference type="ARBA" id="ARBA00023043"/>
    </source>
</evidence>
<proteinExistence type="predicted"/>
<dbReference type="InterPro" id="IPR013783">
    <property type="entry name" value="Ig-like_fold"/>
</dbReference>
<keyword evidence="6" id="KW-0812">Transmembrane</keyword>
<dbReference type="Gene3D" id="1.25.40.20">
    <property type="entry name" value="Ankyrin repeat-containing domain"/>
    <property type="match status" value="1"/>
</dbReference>
<feature type="region of interest" description="Disordered" evidence="5">
    <location>
        <begin position="415"/>
        <end position="545"/>
    </location>
</feature>
<feature type="repeat" description="ANK" evidence="4">
    <location>
        <begin position="763"/>
        <end position="795"/>
    </location>
</feature>
<feature type="compositionally biased region" description="Polar residues" evidence="5">
    <location>
        <begin position="98"/>
        <end position="111"/>
    </location>
</feature>
<dbReference type="Pfam" id="PF12796">
    <property type="entry name" value="Ank_2"/>
    <property type="match status" value="1"/>
</dbReference>
<dbReference type="FunFam" id="2.60.40.10:FF:001880">
    <property type="entry name" value="Mga2p"/>
    <property type="match status" value="1"/>
</dbReference>
<accession>A0A1Q2ZYT6</accession>
<evidence type="ECO:0000313" key="9">
    <source>
        <dbReference type="Proteomes" id="UP000187013"/>
    </source>
</evidence>
<dbReference type="GO" id="GO:0030466">
    <property type="term" value="P:silent mating-type cassette heterochromatin formation"/>
    <property type="evidence" value="ECO:0007669"/>
    <property type="project" value="UniProtKB-ARBA"/>
</dbReference>
<dbReference type="GO" id="GO:0003712">
    <property type="term" value="F:transcription coregulator activity"/>
    <property type="evidence" value="ECO:0007669"/>
    <property type="project" value="TreeGrafter"/>
</dbReference>
<feature type="compositionally biased region" description="Basic and acidic residues" evidence="5">
    <location>
        <begin position="955"/>
        <end position="968"/>
    </location>
</feature>
<dbReference type="SUPFAM" id="SSF81296">
    <property type="entry name" value="E set domains"/>
    <property type="match status" value="1"/>
</dbReference>
<dbReference type="Pfam" id="PF25603">
    <property type="entry name" value="SPT23_MGA2_DBD"/>
    <property type="match status" value="1"/>
</dbReference>
<dbReference type="PANTHER" id="PTHR23335">
    <property type="entry name" value="CALMODULIN-BINDING TRANSCRIPTION ACTIVATOR CAMTA"/>
    <property type="match status" value="1"/>
</dbReference>
<dbReference type="InterPro" id="IPR036770">
    <property type="entry name" value="Ankyrin_rpt-contain_sf"/>
</dbReference>
<sequence>MLHQVKNESLFPIGSGNGNGEDVNMLESDLLDDFMFGRQDRPDDEDAIFNSFIKTDQLEDPTAVVDGRIFNKPVVEEQQEEVPFVSSGEEQAPASPLQEPQQPKSPPLTTSDYEKHCQELVDHSLVFGRTEPLHTAYVNPLDYLHIDGNSLPYQLQISGLPDVSRVENQIKLELRVSPPVKQCMIHLPTDCIARHKFYLEKDVSAYPQEFQDQLLFAEAFLLCSSNDKNTYVCTRCVKREHRRASRRKSGLSDNMLWCNNENRRAIIFNNKQVFVAKGSDGDSTQGDKTFELTARVVCYCRHHKSPDGFKILFVLKNSKGEVLAKTVSSNIMIMDKKPQLNSSESVGNIHSNANSNNNMDSGADTATELFSNTNFGEFPTTTSASEYNSNNINVVTNSGAPSVDMESTPGKYFSMGELSPPPGGLEMPDGNDNPPDGFNGGNISDHLVARGVMPSPTSMSEDGSESYLSAMDRRRTSGPLGSGSAAYARTKNYQRKRPRHDTAMDDGEDGGSWSSSSVGIISGKPVVTQRPSTSGPTQTTQEDCPSIQRVIPSQGPINGGIEITLLGSKFKDGLVVKFGENVALSTQCWSETTMVTCLPPASCAGQVFVTVINPAGSSNNAASEVQISNQATFTYMDDTDRQLIELALQIVGLKMNGKLEDARNIAKRIVGNDDSPKGNSPSLSTGNDNNAGGSIQDAFDNKLMYSDENLLVKVIRSLHVNSNLSMCDSLGRTLLQLASLKGYHTLCSVLIKKGARVNDRDSFGFSPLHFACVGGDTKVIRLLLQCKADPTVKAHNGVSCKQLFVVNHGTKKDNYQYVEDVLRIFDEFNQSNSFSKPMRKLSDASFNSSLYDTESLDSLDAGNGPVQASGAVGEYSASDHEESELEEDGDEDLLAEDDSPIPVTSAQPVGTSDDNAIDHSNTQAMDGKLLNKMLSYLNEGLPKYEDLYPNSPQDDANKLREVSRDNNDRPGSTAEESQNSSEDEEDALQLRLNRFFQQRQNFQNDKMLLFFWLPLTVVLLSWYALFKFGQDGDYVHYFSNMVAEQLRVLLAKIILGNERMKTAFKEQLTMFQNTNILSVNAE</sequence>
<comment type="caution">
    <text evidence="8">The sequence shown here is derived from an EMBL/GenBank/DDBJ whole genome shotgun (WGS) entry which is preliminary data.</text>
</comment>
<dbReference type="AlphaFoldDB" id="A0A1Q2ZYT6"/>
<feature type="region of interest" description="Disordered" evidence="5">
    <location>
        <begin position="857"/>
        <end position="920"/>
    </location>
</feature>
<keyword evidence="1" id="KW-0597">Phosphoprotein</keyword>
<feature type="compositionally biased region" description="Low complexity" evidence="5">
    <location>
        <begin position="511"/>
        <end position="523"/>
    </location>
</feature>